<proteinExistence type="predicted"/>
<evidence type="ECO:0000313" key="2">
    <source>
        <dbReference type="Proteomes" id="UP000297258"/>
    </source>
</evidence>
<accession>A0A4Y9T0D9</accession>
<dbReference type="Proteomes" id="UP000297258">
    <property type="component" value="Unassembled WGS sequence"/>
</dbReference>
<keyword evidence="2" id="KW-1185">Reference proteome</keyword>
<name>A0A4Y9T0D9_9BURK</name>
<reference evidence="1 2" key="1">
    <citation type="submission" date="2019-03" db="EMBL/GenBank/DDBJ databases">
        <title>Draft genome of Massilia hortus sp. nov., a novel bacterial species of the Oxalobacteraceae family.</title>
        <authorList>
            <person name="Peta V."/>
            <person name="Raths R."/>
            <person name="Bucking H."/>
        </authorList>
    </citation>
    <scope>NUCLEOTIDE SEQUENCE [LARGE SCALE GENOMIC DNA]</scope>
    <source>
        <strain evidence="1 2">ONC3</strain>
    </source>
</reference>
<dbReference type="InterPro" id="IPR024364">
    <property type="entry name" value="Baseplate_phage_T4-like"/>
</dbReference>
<sequence>MQTPTANDLLLAWETALECSPPRRALALLATATAPAAHARMAALPIGVRDERLMRVRQLLFGDTVAALAQCPACGERLDIGFSIDSLCTPAGAPDDEPASYRLQVGGFDIGYRVPTSADLLELPAGDAAAQQAALLRRCVNEVLHDGAAAAAGALPDPVVSALVDAMALADPHATVELPLDCPGCGHGWRSLFDIASFLWREVDAWARRTLHDVHTLACAYGWSEEQILALTSRRRAIYLDMVRL</sequence>
<organism evidence="1 2">
    <name type="scientific">Massilia horti</name>
    <dbReference type="NCBI Taxonomy" id="2562153"/>
    <lineage>
        <taxon>Bacteria</taxon>
        <taxon>Pseudomonadati</taxon>
        <taxon>Pseudomonadota</taxon>
        <taxon>Betaproteobacteria</taxon>
        <taxon>Burkholderiales</taxon>
        <taxon>Oxalobacteraceae</taxon>
        <taxon>Telluria group</taxon>
        <taxon>Massilia</taxon>
    </lineage>
</organism>
<dbReference type="EMBL" id="SPUM01000051">
    <property type="protein sequence ID" value="TFW32642.1"/>
    <property type="molecule type" value="Genomic_DNA"/>
</dbReference>
<dbReference type="Pfam" id="PF12322">
    <property type="entry name" value="T4_baseplate"/>
    <property type="match status" value="1"/>
</dbReference>
<comment type="caution">
    <text evidence="1">The sequence shown here is derived from an EMBL/GenBank/DDBJ whole genome shotgun (WGS) entry which is preliminary data.</text>
</comment>
<gene>
    <name evidence="1" type="ORF">E4O92_09180</name>
</gene>
<dbReference type="AlphaFoldDB" id="A0A4Y9T0D9"/>
<dbReference type="RefSeq" id="WP_135189473.1">
    <property type="nucleotide sequence ID" value="NZ_SPUM01000051.1"/>
</dbReference>
<dbReference type="OrthoDB" id="283948at2"/>
<evidence type="ECO:0000313" key="1">
    <source>
        <dbReference type="EMBL" id="TFW32642.1"/>
    </source>
</evidence>
<protein>
    <submittedName>
        <fullName evidence="1">Phage baseplate protein</fullName>
    </submittedName>
</protein>